<dbReference type="EMBL" id="UEGW01000001">
    <property type="protein sequence ID" value="SRX93937.1"/>
    <property type="molecule type" value="Genomic_DNA"/>
</dbReference>
<accession>A0A375YYL7</accession>
<evidence type="ECO:0000313" key="1">
    <source>
        <dbReference type="EMBL" id="SRX93937.1"/>
    </source>
</evidence>
<keyword evidence="2" id="KW-1185">Reference proteome</keyword>
<gene>
    <name evidence="1" type="ORF">MSP7336_02184</name>
</gene>
<organism evidence="1 2">
    <name type="scientific">Mycobacterium shimoidei</name>
    <dbReference type="NCBI Taxonomy" id="29313"/>
    <lineage>
        <taxon>Bacteria</taxon>
        <taxon>Bacillati</taxon>
        <taxon>Actinomycetota</taxon>
        <taxon>Actinomycetes</taxon>
        <taxon>Mycobacteriales</taxon>
        <taxon>Mycobacteriaceae</taxon>
        <taxon>Mycobacterium</taxon>
    </lineage>
</organism>
<name>A0A375YYL7_MYCSH</name>
<dbReference type="AlphaFoldDB" id="A0A375YYL7"/>
<protein>
    <submittedName>
        <fullName evidence="1">Uncharacterized protein</fullName>
    </submittedName>
</protein>
<sequence length="96" mass="10641">MTEVGRGPIDSLGGDSMGVKEHLVGTVWDARRGYRTVEIVAELAASPLGRRFAVRNWDTGRVTRMSQVALARNFRQRAMTDGHAVDLQFDGMAEHQ</sequence>
<reference evidence="1 2" key="1">
    <citation type="submission" date="2018-05" db="EMBL/GenBank/DDBJ databases">
        <authorList>
            <consortium name="IHU Genomes"/>
        </authorList>
    </citation>
    <scope>NUCLEOTIDE SEQUENCE [LARGE SCALE GENOMIC DNA]</scope>
    <source>
        <strain evidence="1 2">P7336</strain>
    </source>
</reference>
<dbReference type="Proteomes" id="UP000252015">
    <property type="component" value="Unassembled WGS sequence"/>
</dbReference>
<evidence type="ECO:0000313" key="2">
    <source>
        <dbReference type="Proteomes" id="UP000252015"/>
    </source>
</evidence>
<proteinExistence type="predicted"/>